<dbReference type="GO" id="GO:0000270">
    <property type="term" value="P:peptidoglycan metabolic process"/>
    <property type="evidence" value="ECO:0007669"/>
    <property type="project" value="TreeGrafter"/>
</dbReference>
<sequence>MDRLLSPITLFWIAIVVAFLLYKLKRKKATRVFLILAFLDMFLFSVSPLPIYLMKSLEQQHTSIKIDKKLPVMILGGGNTNDDNLPDINKLSDVGLNRLAEGVRLYTKMGNTTIIVSGYSSKKNKPSQAEVMAKAALSLGVQAKDTIMLTKPVTTWNEAIEFKKRFGTKKKFILVTSASHMPRAMETFKKQGLHPIAAPTDFQIKKGPDTVLYNWWPSTSKIRYTEKALHEYIGMWYYRWFKEK</sequence>
<dbReference type="Pfam" id="PF02698">
    <property type="entry name" value="DUF218"/>
    <property type="match status" value="1"/>
</dbReference>
<keyword evidence="1" id="KW-0472">Membrane</keyword>
<keyword evidence="1" id="KW-0812">Transmembrane</keyword>
<dbReference type="GO" id="GO:0005886">
    <property type="term" value="C:plasma membrane"/>
    <property type="evidence" value="ECO:0007669"/>
    <property type="project" value="TreeGrafter"/>
</dbReference>
<keyword evidence="4" id="KW-1185">Reference proteome</keyword>
<dbReference type="InterPro" id="IPR014729">
    <property type="entry name" value="Rossmann-like_a/b/a_fold"/>
</dbReference>
<name>A0A345HCJ2_9FLAO</name>
<feature type="transmembrane region" description="Helical" evidence="1">
    <location>
        <begin position="6"/>
        <end position="22"/>
    </location>
</feature>
<keyword evidence="1" id="KW-1133">Transmembrane helix</keyword>
<dbReference type="KEGG" id="fat:DVK85_08700"/>
<dbReference type="InterPro" id="IPR003848">
    <property type="entry name" value="DUF218"/>
</dbReference>
<evidence type="ECO:0000259" key="2">
    <source>
        <dbReference type="Pfam" id="PF02698"/>
    </source>
</evidence>
<dbReference type="Proteomes" id="UP000253951">
    <property type="component" value="Chromosome"/>
</dbReference>
<evidence type="ECO:0000256" key="1">
    <source>
        <dbReference type="SAM" id="Phobius"/>
    </source>
</evidence>
<dbReference type="GO" id="GO:0043164">
    <property type="term" value="P:Gram-negative-bacterium-type cell wall biogenesis"/>
    <property type="evidence" value="ECO:0007669"/>
    <property type="project" value="TreeGrafter"/>
</dbReference>
<proteinExistence type="predicted"/>
<protein>
    <recommendedName>
        <fullName evidence="2">DUF218 domain-containing protein</fullName>
    </recommendedName>
</protein>
<dbReference type="InterPro" id="IPR051599">
    <property type="entry name" value="Cell_Envelope_Assoc"/>
</dbReference>
<feature type="transmembrane region" description="Helical" evidence="1">
    <location>
        <begin position="34"/>
        <end position="53"/>
    </location>
</feature>
<gene>
    <name evidence="3" type="ORF">DVK85_08700</name>
</gene>
<evidence type="ECO:0000313" key="3">
    <source>
        <dbReference type="EMBL" id="AXG74302.1"/>
    </source>
</evidence>
<dbReference type="EMBL" id="CP031188">
    <property type="protein sequence ID" value="AXG74302.1"/>
    <property type="molecule type" value="Genomic_DNA"/>
</dbReference>
<dbReference type="RefSeq" id="WP_114678060.1">
    <property type="nucleotide sequence ID" value="NZ_CP031188.1"/>
</dbReference>
<dbReference type="OrthoDB" id="9782395at2"/>
<dbReference type="Gene3D" id="3.40.50.620">
    <property type="entry name" value="HUPs"/>
    <property type="match status" value="1"/>
</dbReference>
<organism evidence="3 4">
    <name type="scientific">Flavobacterium arcticum</name>
    <dbReference type="NCBI Taxonomy" id="1784713"/>
    <lineage>
        <taxon>Bacteria</taxon>
        <taxon>Pseudomonadati</taxon>
        <taxon>Bacteroidota</taxon>
        <taxon>Flavobacteriia</taxon>
        <taxon>Flavobacteriales</taxon>
        <taxon>Flavobacteriaceae</taxon>
        <taxon>Flavobacterium</taxon>
    </lineage>
</organism>
<dbReference type="PANTHER" id="PTHR30336:SF4">
    <property type="entry name" value="ENVELOPE BIOGENESIS FACTOR ELYC"/>
    <property type="match status" value="1"/>
</dbReference>
<dbReference type="AlphaFoldDB" id="A0A345HCJ2"/>
<reference evidence="3 4" key="1">
    <citation type="submission" date="2018-07" db="EMBL/GenBank/DDBJ databases">
        <title>Complete genome sequence of Flavobacterium arcticum type strain SM1502T.</title>
        <authorList>
            <person name="Li Y."/>
            <person name="Li D.-D."/>
        </authorList>
    </citation>
    <scope>NUCLEOTIDE SEQUENCE [LARGE SCALE GENOMIC DNA]</scope>
    <source>
        <strain evidence="3 4">SM1502</strain>
    </source>
</reference>
<feature type="domain" description="DUF218" evidence="2">
    <location>
        <begin position="72"/>
        <end position="234"/>
    </location>
</feature>
<evidence type="ECO:0000313" key="4">
    <source>
        <dbReference type="Proteomes" id="UP000253951"/>
    </source>
</evidence>
<accession>A0A345HCJ2</accession>
<dbReference type="CDD" id="cd06259">
    <property type="entry name" value="YdcF-like"/>
    <property type="match status" value="1"/>
</dbReference>
<dbReference type="PANTHER" id="PTHR30336">
    <property type="entry name" value="INNER MEMBRANE PROTEIN, PROBABLE PERMEASE"/>
    <property type="match status" value="1"/>
</dbReference>